<gene>
    <name evidence="2" type="ORF">H0264_20900</name>
</gene>
<accession>A0A7D6V6K8</accession>
<dbReference type="KEGG" id="nhu:H0264_20900"/>
<keyword evidence="3" id="KW-1185">Reference proteome</keyword>
<proteinExistence type="predicted"/>
<keyword evidence="1" id="KW-0732">Signal</keyword>
<reference evidence="2 3" key="1">
    <citation type="submission" date="2020-07" db="EMBL/GenBank/DDBJ databases">
        <authorList>
            <person name="Zhuang K."/>
            <person name="Ran Y."/>
        </authorList>
    </citation>
    <scope>NUCLEOTIDE SEQUENCE [LARGE SCALE GENOMIC DNA]</scope>
    <source>
        <strain evidence="2 3">WCH-YHL-001</strain>
    </source>
</reference>
<evidence type="ECO:0000313" key="3">
    <source>
        <dbReference type="Proteomes" id="UP000515512"/>
    </source>
</evidence>
<dbReference type="AlphaFoldDB" id="A0A7D6V6K8"/>
<feature type="chain" id="PRO_5038451668" description="Secreted protein" evidence="1">
    <location>
        <begin position="18"/>
        <end position="120"/>
    </location>
</feature>
<dbReference type="Proteomes" id="UP000515512">
    <property type="component" value="Chromosome"/>
</dbReference>
<organism evidence="2 3">
    <name type="scientific">Nocardia huaxiensis</name>
    <dbReference type="NCBI Taxonomy" id="2755382"/>
    <lineage>
        <taxon>Bacteria</taxon>
        <taxon>Bacillati</taxon>
        <taxon>Actinomycetota</taxon>
        <taxon>Actinomycetes</taxon>
        <taxon>Mycobacteriales</taxon>
        <taxon>Nocardiaceae</taxon>
        <taxon>Nocardia</taxon>
    </lineage>
</organism>
<evidence type="ECO:0000256" key="1">
    <source>
        <dbReference type="SAM" id="SignalP"/>
    </source>
</evidence>
<evidence type="ECO:0008006" key="4">
    <source>
        <dbReference type="Google" id="ProtNLM"/>
    </source>
</evidence>
<dbReference type="RefSeq" id="WP_181579102.1">
    <property type="nucleotide sequence ID" value="NZ_CP059399.1"/>
</dbReference>
<evidence type="ECO:0000313" key="2">
    <source>
        <dbReference type="EMBL" id="QLY27894.1"/>
    </source>
</evidence>
<name>A0A7D6V6K8_9NOCA</name>
<protein>
    <recommendedName>
        <fullName evidence="4">Secreted protein</fullName>
    </recommendedName>
</protein>
<dbReference type="EMBL" id="CP059399">
    <property type="protein sequence ID" value="QLY27894.1"/>
    <property type="molecule type" value="Genomic_DNA"/>
</dbReference>
<feature type="signal peptide" evidence="1">
    <location>
        <begin position="1"/>
        <end position="17"/>
    </location>
</feature>
<sequence>MAFGVATTVASAPMAVAAIDPVVTNCATYPYEKVVRPDRLLLACGDAGLWVKDITWTSWGPDTAEGEGTQLRKTCRPDCATGGVASGPTHITLRKVVQPENRYTEAAITDLNGKAETWPL</sequence>